<dbReference type="EMBL" id="AFWE01000175">
    <property type="protein sequence ID" value="EGU33618.1"/>
    <property type="molecule type" value="Genomic_DNA"/>
</dbReference>
<gene>
    <name evidence="2" type="ORF">VIS19158_09962</name>
</gene>
<evidence type="ECO:0000313" key="2">
    <source>
        <dbReference type="EMBL" id="EGU33618.1"/>
    </source>
</evidence>
<accession>F9RR32</accession>
<evidence type="ECO:0000313" key="3">
    <source>
        <dbReference type="Proteomes" id="UP000004349"/>
    </source>
</evidence>
<sequence>MKIAILLSAYNGEKFLLEQVSSLFDQETNFDFDIYIRDDGSIDNTTFMIDNLRKNNVNVKISNSSGQNMGAKHSFLKMLSEVDADYYFFCDQDDIWRKDKIQKSIVEIMKSDRSNSVIPRLLFTDLLLVNEVGRSLDETYWGKRGIKESFFVHWHNFLTFSMVTGCTMCFNRELRNLALSTNCPDAFFHDQWLSVLAKKYGEVVYINDTFVYYRQHGSNVVGADSNTIRNVFKKIFNNFFKNRKMYFEMCKEYELSMLKFFKIKICLFLKSRVK</sequence>
<dbReference type="InterPro" id="IPR029044">
    <property type="entry name" value="Nucleotide-diphossugar_trans"/>
</dbReference>
<dbReference type="Gene3D" id="3.90.550.10">
    <property type="entry name" value="Spore Coat Polysaccharide Biosynthesis Protein SpsA, Chain A"/>
    <property type="match status" value="1"/>
</dbReference>
<dbReference type="AlphaFoldDB" id="F9RR32"/>
<dbReference type="CDD" id="cd04196">
    <property type="entry name" value="GT_2_like_d"/>
    <property type="match status" value="1"/>
</dbReference>
<dbReference type="InterPro" id="IPR050834">
    <property type="entry name" value="Glycosyltransf_2"/>
</dbReference>
<reference evidence="2 3" key="1">
    <citation type="journal article" date="2012" name="Int. J. Syst. Evol. Microbiol.">
        <title>Vibrio caribbeanicus sp. nov., isolated from the marine sponge Scleritoderma cyanea.</title>
        <authorList>
            <person name="Hoffmann M."/>
            <person name="Monday S.R."/>
            <person name="Allard M.W."/>
            <person name="Strain E.A."/>
            <person name="Whittaker P."/>
            <person name="Naum M."/>
            <person name="McCarthy P.J."/>
            <person name="Lopez J.V."/>
            <person name="Fischer M."/>
            <person name="Brown E.W."/>
        </authorList>
    </citation>
    <scope>NUCLEOTIDE SEQUENCE [LARGE SCALE GENOMIC DNA]</scope>
    <source>
        <strain evidence="2 3">LMG 19158</strain>
    </source>
</reference>
<name>F9RR32_9VIBR</name>
<organism evidence="2 3">
    <name type="scientific">Vibrio scophthalmi LMG 19158</name>
    <dbReference type="NCBI Taxonomy" id="870967"/>
    <lineage>
        <taxon>Bacteria</taxon>
        <taxon>Pseudomonadati</taxon>
        <taxon>Pseudomonadota</taxon>
        <taxon>Gammaproteobacteria</taxon>
        <taxon>Vibrionales</taxon>
        <taxon>Vibrionaceae</taxon>
        <taxon>Vibrio</taxon>
    </lineage>
</organism>
<dbReference type="InterPro" id="IPR001173">
    <property type="entry name" value="Glyco_trans_2-like"/>
</dbReference>
<proteinExistence type="predicted"/>
<keyword evidence="2" id="KW-0808">Transferase</keyword>
<dbReference type="Proteomes" id="UP000004349">
    <property type="component" value="Unassembled WGS sequence"/>
</dbReference>
<dbReference type="GO" id="GO:0016740">
    <property type="term" value="F:transferase activity"/>
    <property type="evidence" value="ECO:0007669"/>
    <property type="project" value="UniProtKB-KW"/>
</dbReference>
<dbReference type="Pfam" id="PF00535">
    <property type="entry name" value="Glycos_transf_2"/>
    <property type="match status" value="1"/>
</dbReference>
<feature type="domain" description="Glycosyltransferase 2-like" evidence="1">
    <location>
        <begin position="5"/>
        <end position="122"/>
    </location>
</feature>
<evidence type="ECO:0000259" key="1">
    <source>
        <dbReference type="Pfam" id="PF00535"/>
    </source>
</evidence>
<dbReference type="PANTHER" id="PTHR43685:SF2">
    <property type="entry name" value="GLYCOSYLTRANSFERASE 2-LIKE DOMAIN-CONTAINING PROTEIN"/>
    <property type="match status" value="1"/>
</dbReference>
<protein>
    <submittedName>
        <fullName evidence="2">Glycosyl transferase family protein</fullName>
    </submittedName>
</protein>
<dbReference type="eggNOG" id="COG0463">
    <property type="taxonomic scope" value="Bacteria"/>
</dbReference>
<dbReference type="RefSeq" id="WP_005597047.1">
    <property type="nucleotide sequence ID" value="NZ_AFWE01000175.1"/>
</dbReference>
<dbReference type="PANTHER" id="PTHR43685">
    <property type="entry name" value="GLYCOSYLTRANSFERASE"/>
    <property type="match status" value="1"/>
</dbReference>
<comment type="caution">
    <text evidence="2">The sequence shown here is derived from an EMBL/GenBank/DDBJ whole genome shotgun (WGS) entry which is preliminary data.</text>
</comment>
<dbReference type="SUPFAM" id="SSF53448">
    <property type="entry name" value="Nucleotide-diphospho-sugar transferases"/>
    <property type="match status" value="1"/>
</dbReference>